<feature type="region of interest" description="Disordered" evidence="4">
    <location>
        <begin position="1"/>
        <end position="57"/>
    </location>
</feature>
<dbReference type="SUPFAM" id="SSF52540">
    <property type="entry name" value="P-loop containing nucleoside triphosphate hydrolases"/>
    <property type="match status" value="1"/>
</dbReference>
<feature type="non-terminal residue" evidence="7">
    <location>
        <position position="1041"/>
    </location>
</feature>
<evidence type="ECO:0000313" key="8">
    <source>
        <dbReference type="Proteomes" id="UP001217089"/>
    </source>
</evidence>
<dbReference type="PANTHER" id="PTHR24161:SF85">
    <property type="entry name" value="PALMITOYLTRANSFERASE HIP14"/>
    <property type="match status" value="1"/>
</dbReference>
<dbReference type="Pfam" id="PF20720">
    <property type="entry name" value="nSTAND3"/>
    <property type="match status" value="1"/>
</dbReference>
<dbReference type="PROSITE" id="PS50088">
    <property type="entry name" value="ANK_REPEAT"/>
    <property type="match status" value="8"/>
</dbReference>
<sequence length="1041" mass="116341">MATTKEAATSKLAPPTTESTMAGSPATQLPTSTARPTTSQGTTSRAGGSSTKSKSGNLKLSEEETLFLRLTYLILKIGPKAVRELFDKHIPSKDLKQKLAKEKGNLQKLKQRRVIYDYQWDILYPSNGTVSSNDFDLALMVLLLRNIVKVNPPTNGWNELPHQHDQSDGAPLATIKYYRNALAHTKDCSISPNEFKKTWKDLRKAIVGIGGQKYSDEIEKLLTIPLDQSHKDLYSELKSLVHDRVVPPNIQFFQDQKIAAWKQEDESFFPTRATSDVMKHIDQNNVTIVTGPPGCGKKATMHHVALQYKQDSYQIFYVTTIDKIFDLWITDGKQLFLLENPFGDHDIDKSELHKWKNQDDMDILFENSDIKIIASVRSHIIQDDLLTCLSNRAINITNPNICLTNEERREIFTKHALYQKRDDLLNMSTEVESYTVSCFPLVCRRFTAGKDSTYSIEEFFNEHLQVIRKEIKKFQTNEKIRYFCLLFCMIYDNNLDTKIISLSRRDEASKIVREDLLDVCKLQTSLSKTEIKSTLDTLLNTYLKKEGSSYQFIHDIVHDAVVGHVDQLPLEIKKEVILKHCTSKFIKERTVLSSLETNRKSDGKVIITEELEYDWGVHIIKSITEGNWGDVFTNTCLQTNQADIVLAKILQNLGNDSIRAFVRKRNVSSNEGIVSYLFLSPYTNSIESRLTKAECSSLHLVVLCGLIRLTKVIISLVNESNENSYINLLLLACLSGKKEMVALFKKYDSSSYFTDGITPLILSSGKGNKRIVELLIQHGASVNMVEKRYGHSPLHVAAVYGYHDIVDLLINRGSDVNLLDMRNASALHLASKIGHVNVVNALLQGGANVNQVDVEGYSSLHVASENGHVSVVNALLQGGANVNKIVQEEEEEEDDDDDDDKTGKTALHLASEKGYVDVVNALIQRRAKIHQIGGDGKSALHLASQSGHVDVVSALINGGADVHQTVEENDDDDDDYDVSKSALHLACEHGYLGVVNALIQGGADVNHICNYGYSPLHLASQIGNVDVVNALIQADADVNQM</sequence>
<evidence type="ECO:0000256" key="1">
    <source>
        <dbReference type="ARBA" id="ARBA00022737"/>
    </source>
</evidence>
<feature type="repeat" description="ANK" evidence="3">
    <location>
        <begin position="935"/>
        <end position="967"/>
    </location>
</feature>
<name>A0ABQ9FVP0_TEGGR</name>
<evidence type="ECO:0000256" key="3">
    <source>
        <dbReference type="PROSITE-ProRule" id="PRU00023"/>
    </source>
</evidence>
<dbReference type="Gene3D" id="1.25.40.20">
    <property type="entry name" value="Ankyrin repeat-containing domain"/>
    <property type="match status" value="4"/>
</dbReference>
<dbReference type="PROSITE" id="PS50297">
    <property type="entry name" value="ANK_REP_REGION"/>
    <property type="match status" value="8"/>
</dbReference>
<keyword evidence="8" id="KW-1185">Reference proteome</keyword>
<keyword evidence="1" id="KW-0677">Repeat</keyword>
<feature type="repeat" description="ANK" evidence="3">
    <location>
        <begin position="1011"/>
        <end position="1041"/>
    </location>
</feature>
<feature type="domain" description="DZIP3-like HEPN" evidence="5">
    <location>
        <begin position="93"/>
        <end position="232"/>
    </location>
</feature>
<evidence type="ECO:0000259" key="6">
    <source>
        <dbReference type="Pfam" id="PF20720"/>
    </source>
</evidence>
<dbReference type="Pfam" id="PF12796">
    <property type="entry name" value="Ank_2"/>
    <property type="match status" value="3"/>
</dbReference>
<proteinExistence type="predicted"/>
<dbReference type="SMART" id="SM00248">
    <property type="entry name" value="ANK"/>
    <property type="match status" value="10"/>
</dbReference>
<evidence type="ECO:0000256" key="2">
    <source>
        <dbReference type="ARBA" id="ARBA00023043"/>
    </source>
</evidence>
<dbReference type="EMBL" id="JARBDR010000107">
    <property type="protein sequence ID" value="KAJ8321308.1"/>
    <property type="molecule type" value="Genomic_DNA"/>
</dbReference>
<feature type="repeat" description="ANK" evidence="3">
    <location>
        <begin position="755"/>
        <end position="787"/>
    </location>
</feature>
<dbReference type="InterPro" id="IPR027417">
    <property type="entry name" value="P-loop_NTPase"/>
</dbReference>
<dbReference type="InterPro" id="IPR036770">
    <property type="entry name" value="Ankyrin_rpt-contain_sf"/>
</dbReference>
<accession>A0ABQ9FVP0</accession>
<evidence type="ECO:0008006" key="9">
    <source>
        <dbReference type="Google" id="ProtNLM"/>
    </source>
</evidence>
<feature type="domain" description="Novel STAND NTPase 3" evidence="6">
    <location>
        <begin position="268"/>
        <end position="415"/>
    </location>
</feature>
<protein>
    <recommendedName>
        <fullName evidence="9">DZIP3-like HEPN domain-containing protein</fullName>
    </recommendedName>
</protein>
<feature type="repeat" description="ANK" evidence="3">
    <location>
        <begin position="978"/>
        <end position="1010"/>
    </location>
</feature>
<keyword evidence="2 3" id="KW-0040">ANK repeat</keyword>
<comment type="caution">
    <text evidence="7">The sequence shown here is derived from an EMBL/GenBank/DDBJ whole genome shotgun (WGS) entry which is preliminary data.</text>
</comment>
<reference evidence="7 8" key="1">
    <citation type="submission" date="2022-12" db="EMBL/GenBank/DDBJ databases">
        <title>Chromosome-level genome of Tegillarca granosa.</title>
        <authorList>
            <person name="Kim J."/>
        </authorList>
    </citation>
    <scope>NUCLEOTIDE SEQUENCE [LARGE SCALE GENOMIC DNA]</scope>
    <source>
        <strain evidence="7">Teg-2019</strain>
        <tissue evidence="7">Adductor muscle</tissue>
    </source>
</reference>
<dbReference type="InterPro" id="IPR041249">
    <property type="entry name" value="HEPN_DZIP3"/>
</dbReference>
<dbReference type="InterPro" id="IPR049050">
    <property type="entry name" value="nSTAND3"/>
</dbReference>
<evidence type="ECO:0000313" key="7">
    <source>
        <dbReference type="EMBL" id="KAJ8321308.1"/>
    </source>
</evidence>
<dbReference type="SUPFAM" id="SSF48403">
    <property type="entry name" value="Ankyrin repeat"/>
    <property type="match status" value="1"/>
</dbReference>
<gene>
    <name evidence="7" type="ORF">KUTeg_001166</name>
</gene>
<feature type="repeat" description="ANK" evidence="3">
    <location>
        <begin position="902"/>
        <end position="934"/>
    </location>
</feature>
<dbReference type="PANTHER" id="PTHR24161">
    <property type="entry name" value="ANK_REP_REGION DOMAIN-CONTAINING PROTEIN-RELATED"/>
    <property type="match status" value="1"/>
</dbReference>
<feature type="repeat" description="ANK" evidence="3">
    <location>
        <begin position="855"/>
        <end position="887"/>
    </location>
</feature>
<evidence type="ECO:0000259" key="5">
    <source>
        <dbReference type="Pfam" id="PF18738"/>
    </source>
</evidence>
<feature type="repeat" description="ANK" evidence="3">
    <location>
        <begin position="789"/>
        <end position="821"/>
    </location>
</feature>
<feature type="compositionally biased region" description="Polar residues" evidence="4">
    <location>
        <begin position="16"/>
        <end position="57"/>
    </location>
</feature>
<organism evidence="7 8">
    <name type="scientific">Tegillarca granosa</name>
    <name type="common">Malaysian cockle</name>
    <name type="synonym">Anadara granosa</name>
    <dbReference type="NCBI Taxonomy" id="220873"/>
    <lineage>
        <taxon>Eukaryota</taxon>
        <taxon>Metazoa</taxon>
        <taxon>Spiralia</taxon>
        <taxon>Lophotrochozoa</taxon>
        <taxon>Mollusca</taxon>
        <taxon>Bivalvia</taxon>
        <taxon>Autobranchia</taxon>
        <taxon>Pteriomorphia</taxon>
        <taxon>Arcoida</taxon>
        <taxon>Arcoidea</taxon>
        <taxon>Arcidae</taxon>
        <taxon>Tegillarca</taxon>
    </lineage>
</organism>
<dbReference type="Proteomes" id="UP001217089">
    <property type="component" value="Unassembled WGS sequence"/>
</dbReference>
<dbReference type="InterPro" id="IPR002110">
    <property type="entry name" value="Ankyrin_rpt"/>
</dbReference>
<feature type="repeat" description="ANK" evidence="3">
    <location>
        <begin position="822"/>
        <end position="854"/>
    </location>
</feature>
<dbReference type="Pfam" id="PF18738">
    <property type="entry name" value="HEPN_DZIP3"/>
    <property type="match status" value="1"/>
</dbReference>
<dbReference type="PRINTS" id="PR01415">
    <property type="entry name" value="ANKYRIN"/>
</dbReference>
<evidence type="ECO:0000256" key="4">
    <source>
        <dbReference type="SAM" id="MobiDB-lite"/>
    </source>
</evidence>
<dbReference type="Pfam" id="PF00023">
    <property type="entry name" value="Ank"/>
    <property type="match status" value="2"/>
</dbReference>